<feature type="transmembrane region" description="Helical" evidence="2">
    <location>
        <begin position="6"/>
        <end position="24"/>
    </location>
</feature>
<keyword evidence="2" id="KW-1133">Transmembrane helix</keyword>
<dbReference type="RefSeq" id="WP_134510462.1">
    <property type="nucleotide sequence ID" value="NZ_SOFM01000044.1"/>
</dbReference>
<dbReference type="NCBIfam" id="NF042915">
    <property type="entry name" value="MAB_1171c_fam"/>
    <property type="match status" value="1"/>
</dbReference>
<dbReference type="Proteomes" id="UP000297643">
    <property type="component" value="Unassembled WGS sequence"/>
</dbReference>
<feature type="transmembrane region" description="Helical" evidence="2">
    <location>
        <begin position="138"/>
        <end position="160"/>
    </location>
</feature>
<evidence type="ECO:0000259" key="3">
    <source>
        <dbReference type="Pfam" id="PF20182"/>
    </source>
</evidence>
<feature type="transmembrane region" description="Helical" evidence="2">
    <location>
        <begin position="172"/>
        <end position="193"/>
    </location>
</feature>
<dbReference type="InterPro" id="IPR050039">
    <property type="entry name" value="MAB_1171c-like"/>
</dbReference>
<feature type="transmembrane region" description="Helical" evidence="2">
    <location>
        <begin position="66"/>
        <end position="87"/>
    </location>
</feature>
<keyword evidence="2" id="KW-0812">Transmembrane</keyword>
<accession>A0A4R8W526</accession>
<proteinExistence type="predicted"/>
<sequence>MIVLLQLAVCSILWLAALFCLPSAIRGRRRLLFWFLAVFALTMTLQPQPVYDAVDAVLGSVNTTFFLFHATVIIAVALMNSLVQLATTEGGISRAGRRSTVIAVIVVIGAQAVLFFGSDWRLTSDVRTMDFDRWDYTLYAITTWFALAYFAVSVLVACLADYPRQRRIVTRVSLAFVSLGCLAVLTYAVLSVWSAIDSSQDPHSTFTASSRGVYFTALLAAPICVSIGLGLTTVVDAVAGAWRTGRDRVLLWRITPLWERLIEDSPELSLEAASPRLRLAFGREPGARLYRRYVEVRDSLLLHPREATAAERALLDAVERQTHADRTETHPRRLTAAATGGATPASASPTPPTTRLRGPQP</sequence>
<feature type="transmembrane region" description="Helical" evidence="2">
    <location>
        <begin position="31"/>
        <end position="46"/>
    </location>
</feature>
<evidence type="ECO:0000256" key="2">
    <source>
        <dbReference type="SAM" id="Phobius"/>
    </source>
</evidence>
<feature type="compositionally biased region" description="Low complexity" evidence="1">
    <location>
        <begin position="335"/>
        <end position="348"/>
    </location>
</feature>
<organism evidence="4 5">
    <name type="scientific">Cryobacterium mannosilyticum</name>
    <dbReference type="NCBI Taxonomy" id="1259190"/>
    <lineage>
        <taxon>Bacteria</taxon>
        <taxon>Bacillati</taxon>
        <taxon>Actinomycetota</taxon>
        <taxon>Actinomycetes</taxon>
        <taxon>Micrococcales</taxon>
        <taxon>Microbacteriaceae</taxon>
        <taxon>Cryobacterium</taxon>
    </lineage>
</organism>
<name>A0A4R8W526_9MICO</name>
<feature type="domain" description="DUF6545" evidence="3">
    <location>
        <begin position="246"/>
        <end position="348"/>
    </location>
</feature>
<feature type="compositionally biased region" description="Basic and acidic residues" evidence="1">
    <location>
        <begin position="321"/>
        <end position="331"/>
    </location>
</feature>
<dbReference type="Pfam" id="PF20182">
    <property type="entry name" value="DUF6545"/>
    <property type="match status" value="1"/>
</dbReference>
<protein>
    <recommendedName>
        <fullName evidence="3">DUF6545 domain-containing protein</fullName>
    </recommendedName>
</protein>
<keyword evidence="2" id="KW-0472">Membrane</keyword>
<comment type="caution">
    <text evidence="4">The sequence shown here is derived from an EMBL/GenBank/DDBJ whole genome shotgun (WGS) entry which is preliminary data.</text>
</comment>
<evidence type="ECO:0000256" key="1">
    <source>
        <dbReference type="SAM" id="MobiDB-lite"/>
    </source>
</evidence>
<evidence type="ECO:0000313" key="4">
    <source>
        <dbReference type="EMBL" id="TFC00841.1"/>
    </source>
</evidence>
<gene>
    <name evidence="4" type="ORF">E3O32_14115</name>
</gene>
<dbReference type="AlphaFoldDB" id="A0A4R8W526"/>
<feature type="region of interest" description="Disordered" evidence="1">
    <location>
        <begin position="321"/>
        <end position="361"/>
    </location>
</feature>
<feature type="transmembrane region" description="Helical" evidence="2">
    <location>
        <begin position="99"/>
        <end position="118"/>
    </location>
</feature>
<evidence type="ECO:0000313" key="5">
    <source>
        <dbReference type="Proteomes" id="UP000297643"/>
    </source>
</evidence>
<keyword evidence="5" id="KW-1185">Reference proteome</keyword>
<reference evidence="4 5" key="1">
    <citation type="submission" date="2019-03" db="EMBL/GenBank/DDBJ databases">
        <title>Genomics of glacier-inhabiting Cryobacterium strains.</title>
        <authorList>
            <person name="Liu Q."/>
            <person name="Xin Y.-H."/>
        </authorList>
    </citation>
    <scope>NUCLEOTIDE SEQUENCE [LARGE SCALE GENOMIC DNA]</scope>
    <source>
        <strain evidence="4 5">RHLT2-21</strain>
    </source>
</reference>
<feature type="transmembrane region" description="Helical" evidence="2">
    <location>
        <begin position="213"/>
        <end position="239"/>
    </location>
</feature>
<dbReference type="InterPro" id="IPR046675">
    <property type="entry name" value="DUF6545"/>
</dbReference>
<dbReference type="EMBL" id="SOFM01000044">
    <property type="protein sequence ID" value="TFC00841.1"/>
    <property type="molecule type" value="Genomic_DNA"/>
</dbReference>